<feature type="transmembrane region" description="Helical" evidence="7">
    <location>
        <begin position="102"/>
        <end position="125"/>
    </location>
</feature>
<keyword evidence="3" id="KW-1003">Cell membrane</keyword>
<evidence type="ECO:0000259" key="8">
    <source>
        <dbReference type="PROSITE" id="PS50928"/>
    </source>
</evidence>
<organism evidence="9 10">
    <name type="scientific">Ruania alkalisoli</name>
    <dbReference type="NCBI Taxonomy" id="2779775"/>
    <lineage>
        <taxon>Bacteria</taxon>
        <taxon>Bacillati</taxon>
        <taxon>Actinomycetota</taxon>
        <taxon>Actinomycetes</taxon>
        <taxon>Micrococcales</taxon>
        <taxon>Ruaniaceae</taxon>
        <taxon>Ruania</taxon>
    </lineage>
</organism>
<proteinExistence type="inferred from homology"/>
<accession>A0A7M1SUL9</accession>
<name>A0A7M1SUL9_9MICO</name>
<dbReference type="CDD" id="cd06261">
    <property type="entry name" value="TM_PBP2"/>
    <property type="match status" value="1"/>
</dbReference>
<evidence type="ECO:0000256" key="6">
    <source>
        <dbReference type="ARBA" id="ARBA00023136"/>
    </source>
</evidence>
<evidence type="ECO:0000313" key="10">
    <source>
        <dbReference type="Proteomes" id="UP000593758"/>
    </source>
</evidence>
<evidence type="ECO:0000256" key="4">
    <source>
        <dbReference type="ARBA" id="ARBA00022692"/>
    </source>
</evidence>
<feature type="transmembrane region" description="Helical" evidence="7">
    <location>
        <begin position="233"/>
        <end position="257"/>
    </location>
</feature>
<keyword evidence="10" id="KW-1185">Reference proteome</keyword>
<comment type="similarity">
    <text evidence="7">Belongs to the binding-protein-dependent transport system permease family.</text>
</comment>
<feature type="domain" description="ABC transmembrane type-1" evidence="8">
    <location>
        <begin position="65"/>
        <end position="257"/>
    </location>
</feature>
<sequence>MANLLTKRVVYYLLTALIAITFILPLAWAVVNSIAPNSATSQSDGYGLGNYGALAVYGEGLTTYLSNSVILTFVAVAACLIAATMAGYAIARFTFAGKGLMFVLVLSILMVPYAALLIPLVVWMSELGLDNTLVGVGFVLALFQLPFGTFVMRNAFESIPSELEEAAKLDGCGTFATFMRVMVPSVKAPMVTVGLFVFLNAWNDFMVPLYLLGPQNAPLPLAMVNMRQQVMGVIDYGLTTAGVVVLAIPAVILFLALQKYYIKGLISGAVKG</sequence>
<dbReference type="InterPro" id="IPR035906">
    <property type="entry name" value="MetI-like_sf"/>
</dbReference>
<evidence type="ECO:0000256" key="5">
    <source>
        <dbReference type="ARBA" id="ARBA00022989"/>
    </source>
</evidence>
<dbReference type="Gene3D" id="1.10.3720.10">
    <property type="entry name" value="MetI-like"/>
    <property type="match status" value="1"/>
</dbReference>
<evidence type="ECO:0000313" key="9">
    <source>
        <dbReference type="EMBL" id="QOR71276.1"/>
    </source>
</evidence>
<dbReference type="AlphaFoldDB" id="A0A7M1SUL9"/>
<feature type="transmembrane region" description="Helical" evidence="7">
    <location>
        <begin position="9"/>
        <end position="31"/>
    </location>
</feature>
<evidence type="ECO:0000256" key="1">
    <source>
        <dbReference type="ARBA" id="ARBA00004651"/>
    </source>
</evidence>
<feature type="transmembrane region" description="Helical" evidence="7">
    <location>
        <begin position="69"/>
        <end position="90"/>
    </location>
</feature>
<protein>
    <submittedName>
        <fullName evidence="9">Carbohydrate ABC transporter permease</fullName>
    </submittedName>
</protein>
<dbReference type="Proteomes" id="UP000593758">
    <property type="component" value="Chromosome"/>
</dbReference>
<keyword evidence="4 7" id="KW-0812">Transmembrane</keyword>
<keyword evidence="5 7" id="KW-1133">Transmembrane helix</keyword>
<dbReference type="RefSeq" id="WP_193497940.1">
    <property type="nucleotide sequence ID" value="NZ_CP063169.1"/>
</dbReference>
<dbReference type="Pfam" id="PF00528">
    <property type="entry name" value="BPD_transp_1"/>
    <property type="match status" value="1"/>
</dbReference>
<evidence type="ECO:0000256" key="3">
    <source>
        <dbReference type="ARBA" id="ARBA00022475"/>
    </source>
</evidence>
<evidence type="ECO:0000256" key="7">
    <source>
        <dbReference type="RuleBase" id="RU363032"/>
    </source>
</evidence>
<dbReference type="EMBL" id="CP063169">
    <property type="protein sequence ID" value="QOR71276.1"/>
    <property type="molecule type" value="Genomic_DNA"/>
</dbReference>
<dbReference type="PANTHER" id="PTHR43744">
    <property type="entry name" value="ABC TRANSPORTER PERMEASE PROTEIN MG189-RELATED-RELATED"/>
    <property type="match status" value="1"/>
</dbReference>
<reference evidence="9 10" key="1">
    <citation type="submission" date="2020-10" db="EMBL/GenBank/DDBJ databases">
        <title>Haloactinobacterium sp. RN3S43, a bacterium isolated from saline soil.</title>
        <authorList>
            <person name="Sun J.-Q."/>
        </authorList>
    </citation>
    <scope>NUCLEOTIDE SEQUENCE [LARGE SCALE GENOMIC DNA]</scope>
    <source>
        <strain evidence="9 10">RN3S43</strain>
    </source>
</reference>
<gene>
    <name evidence="9" type="ORF">IM660_02945</name>
</gene>
<dbReference type="PROSITE" id="PS50928">
    <property type="entry name" value="ABC_TM1"/>
    <property type="match status" value="1"/>
</dbReference>
<dbReference type="KEGG" id="halt:IM660_02945"/>
<dbReference type="GO" id="GO:0055085">
    <property type="term" value="P:transmembrane transport"/>
    <property type="evidence" value="ECO:0007669"/>
    <property type="project" value="InterPro"/>
</dbReference>
<dbReference type="SUPFAM" id="SSF161098">
    <property type="entry name" value="MetI-like"/>
    <property type="match status" value="1"/>
</dbReference>
<dbReference type="GO" id="GO:0005886">
    <property type="term" value="C:plasma membrane"/>
    <property type="evidence" value="ECO:0007669"/>
    <property type="project" value="UniProtKB-SubCell"/>
</dbReference>
<keyword evidence="6 7" id="KW-0472">Membrane</keyword>
<dbReference type="PANTHER" id="PTHR43744:SF8">
    <property type="entry name" value="SN-GLYCEROL-3-PHOSPHATE TRANSPORT SYSTEM PERMEASE PROTEIN UGPE"/>
    <property type="match status" value="1"/>
</dbReference>
<evidence type="ECO:0000256" key="2">
    <source>
        <dbReference type="ARBA" id="ARBA00022448"/>
    </source>
</evidence>
<dbReference type="InterPro" id="IPR000515">
    <property type="entry name" value="MetI-like"/>
</dbReference>
<feature type="transmembrane region" description="Helical" evidence="7">
    <location>
        <begin position="131"/>
        <end position="152"/>
    </location>
</feature>
<feature type="transmembrane region" description="Helical" evidence="7">
    <location>
        <begin position="188"/>
        <end position="213"/>
    </location>
</feature>
<comment type="subcellular location">
    <subcellularLocation>
        <location evidence="1 7">Cell membrane</location>
        <topology evidence="1 7">Multi-pass membrane protein</topology>
    </subcellularLocation>
</comment>
<keyword evidence="2 7" id="KW-0813">Transport</keyword>